<name>A0A5M5NZH7_BACFG</name>
<dbReference type="InterPro" id="IPR033985">
    <property type="entry name" value="SusD-like_N"/>
</dbReference>
<feature type="signal peptide" evidence="7">
    <location>
        <begin position="1"/>
        <end position="21"/>
    </location>
</feature>
<feature type="region of interest" description="Disordered" evidence="6">
    <location>
        <begin position="65"/>
        <end position="85"/>
    </location>
</feature>
<comment type="caution">
    <text evidence="10">The sequence shown here is derived from an EMBL/GenBank/DDBJ whole genome shotgun (WGS) entry which is preliminary data.</text>
</comment>
<evidence type="ECO:0000256" key="1">
    <source>
        <dbReference type="ARBA" id="ARBA00004442"/>
    </source>
</evidence>
<evidence type="ECO:0000256" key="4">
    <source>
        <dbReference type="ARBA" id="ARBA00023136"/>
    </source>
</evidence>
<proteinExistence type="inferred from homology"/>
<feature type="compositionally biased region" description="Polar residues" evidence="6">
    <location>
        <begin position="65"/>
        <end position="79"/>
    </location>
</feature>
<evidence type="ECO:0000256" key="5">
    <source>
        <dbReference type="ARBA" id="ARBA00023237"/>
    </source>
</evidence>
<feature type="chain" id="PRO_5030133869" evidence="7">
    <location>
        <begin position="22"/>
        <end position="628"/>
    </location>
</feature>
<accession>A0A5M5NZH7</accession>
<keyword evidence="3 7" id="KW-0732">Signal</keyword>
<dbReference type="SUPFAM" id="SSF48452">
    <property type="entry name" value="TPR-like"/>
    <property type="match status" value="1"/>
</dbReference>
<dbReference type="Gene3D" id="1.25.40.390">
    <property type="match status" value="1"/>
</dbReference>
<dbReference type="Pfam" id="PF07980">
    <property type="entry name" value="SusD_RagB"/>
    <property type="match status" value="1"/>
</dbReference>
<protein>
    <submittedName>
        <fullName evidence="10">RagB/SusD family nutrient uptake outer membrane protein</fullName>
    </submittedName>
</protein>
<dbReference type="InterPro" id="IPR011990">
    <property type="entry name" value="TPR-like_helical_dom_sf"/>
</dbReference>
<reference evidence="10 11" key="1">
    <citation type="journal article" date="2019" name="Nat. Med.">
        <title>A library of human gut bacterial isolates paired with longitudinal multiomics data enables mechanistic microbiome research.</title>
        <authorList>
            <person name="Poyet M."/>
            <person name="Groussin M."/>
            <person name="Gibbons S.M."/>
            <person name="Avila-Pacheco J."/>
            <person name="Jiang X."/>
            <person name="Kearney S.M."/>
            <person name="Perrotta A.R."/>
            <person name="Berdy B."/>
            <person name="Zhao S."/>
            <person name="Lieberman T.D."/>
            <person name="Swanson P.K."/>
            <person name="Smith M."/>
            <person name="Roesemann S."/>
            <person name="Alexander J.E."/>
            <person name="Rich S.A."/>
            <person name="Livny J."/>
            <person name="Vlamakis H."/>
            <person name="Clish C."/>
            <person name="Bullock K."/>
            <person name="Deik A."/>
            <person name="Scott J."/>
            <person name="Pierce K.A."/>
            <person name="Xavier R.J."/>
            <person name="Alm E.J."/>
        </authorList>
    </citation>
    <scope>NUCLEOTIDE SEQUENCE [LARGE SCALE GENOMIC DNA]</scope>
    <source>
        <strain evidence="10 11">BIOML-A106</strain>
    </source>
</reference>
<dbReference type="Proteomes" id="UP000479773">
    <property type="component" value="Unassembled WGS sequence"/>
</dbReference>
<evidence type="ECO:0000259" key="9">
    <source>
        <dbReference type="Pfam" id="PF14322"/>
    </source>
</evidence>
<dbReference type="GO" id="GO:0009279">
    <property type="term" value="C:cell outer membrane"/>
    <property type="evidence" value="ECO:0007669"/>
    <property type="project" value="UniProtKB-SubCell"/>
</dbReference>
<dbReference type="AlphaFoldDB" id="A0A5M5NZH7"/>
<dbReference type="EMBL" id="VWEQ01000012">
    <property type="protein sequence ID" value="KAA4751178.1"/>
    <property type="molecule type" value="Genomic_DNA"/>
</dbReference>
<evidence type="ECO:0000256" key="6">
    <source>
        <dbReference type="SAM" id="MobiDB-lite"/>
    </source>
</evidence>
<sequence>MKLKNIILPFTAALLSLSACSDFLDRKPLSDNVNEGFFTAENQLEPYCNKKYELLPDFKDINPFTTDQNSDNQAGNEPNDNFIPQRITVPEKGSYGKHGQLRDCNRFLYYTAQNLTNGTLTNSDKVQQYIGEMYFFRAYIYYFYLQKFGDFPILTTELNDADYAGNVEANKRQPRNEVARFILKDLDEAITRLKPRANAITNHRLNKESALLFKSRVALYEGTWETYHKGTARVPGGPGWPGGTFTGNLDTEIAFFLSEAMAAAKEVADAVGLESAYETMFNQRDLASKKEVLLWRMYSAEAQVQSLTEGTFHAINEPDGCVGQGGGYTRSLVESFLMKNGLPIYASNSDYKGDKNTIDVTTDRDNRLVLSMSKPGDLIWRGKGMDKEMKMVYPNLVQGKYTLSPSATGYLIRKGWADSNVAVNDNSPMAYMIFRAAEAYLNYIEADYVKNGNLDANSQKYWKALRQRAGVDTDYQKTIAATDLSKENDLAKYSGATMVDPTLYNIRRERRCEFIAEGMRKDDLYRWRSLDMMKNFQVEGFNYWEENFKFYTEDKLDVVDKNVSTYLRPYHKHALAKDGYNFEEANYLSPISYDVFRLSTPDKGGDVSTSVVYQNPGWPVDKGGTAIQ</sequence>
<evidence type="ECO:0000259" key="8">
    <source>
        <dbReference type="Pfam" id="PF07980"/>
    </source>
</evidence>
<comment type="similarity">
    <text evidence="2">Belongs to the SusD family.</text>
</comment>
<evidence type="ECO:0000313" key="10">
    <source>
        <dbReference type="EMBL" id="KAA4751178.1"/>
    </source>
</evidence>
<dbReference type="PROSITE" id="PS51257">
    <property type="entry name" value="PROKAR_LIPOPROTEIN"/>
    <property type="match status" value="1"/>
</dbReference>
<evidence type="ECO:0000256" key="3">
    <source>
        <dbReference type="ARBA" id="ARBA00022729"/>
    </source>
</evidence>
<organism evidence="10 11">
    <name type="scientific">Bacteroides fragilis</name>
    <dbReference type="NCBI Taxonomy" id="817"/>
    <lineage>
        <taxon>Bacteria</taxon>
        <taxon>Pseudomonadati</taxon>
        <taxon>Bacteroidota</taxon>
        <taxon>Bacteroidia</taxon>
        <taxon>Bacteroidales</taxon>
        <taxon>Bacteroidaceae</taxon>
        <taxon>Bacteroides</taxon>
    </lineage>
</organism>
<feature type="domain" description="SusD-like N-terminal" evidence="9">
    <location>
        <begin position="117"/>
        <end position="219"/>
    </location>
</feature>
<comment type="subcellular location">
    <subcellularLocation>
        <location evidence="1">Cell outer membrane</location>
    </subcellularLocation>
</comment>
<feature type="domain" description="RagB/SusD" evidence="8">
    <location>
        <begin position="296"/>
        <end position="618"/>
    </location>
</feature>
<gene>
    <name evidence="10" type="ORF">F3B44_14210</name>
</gene>
<evidence type="ECO:0000313" key="11">
    <source>
        <dbReference type="Proteomes" id="UP000479773"/>
    </source>
</evidence>
<keyword evidence="4" id="KW-0472">Membrane</keyword>
<evidence type="ECO:0000256" key="2">
    <source>
        <dbReference type="ARBA" id="ARBA00006275"/>
    </source>
</evidence>
<dbReference type="InterPro" id="IPR012944">
    <property type="entry name" value="SusD_RagB_dom"/>
</dbReference>
<keyword evidence="5" id="KW-0998">Cell outer membrane</keyword>
<evidence type="ECO:0000256" key="7">
    <source>
        <dbReference type="SAM" id="SignalP"/>
    </source>
</evidence>
<dbReference type="Pfam" id="PF14322">
    <property type="entry name" value="SusD-like_3"/>
    <property type="match status" value="1"/>
</dbReference>